<keyword evidence="2 8" id="KW-0812">Transmembrane</keyword>
<name>A0A6J4RLH1_9ACTN</name>
<evidence type="ECO:0008006" key="10">
    <source>
        <dbReference type="Google" id="ProtNLM"/>
    </source>
</evidence>
<evidence type="ECO:0000256" key="4">
    <source>
        <dbReference type="ARBA" id="ARBA00022989"/>
    </source>
</evidence>
<reference evidence="9" key="1">
    <citation type="submission" date="2020-02" db="EMBL/GenBank/DDBJ databases">
        <authorList>
            <person name="Meier V. D."/>
        </authorList>
    </citation>
    <scope>NUCLEOTIDE SEQUENCE</scope>
    <source>
        <strain evidence="9">AVDCRST_MAG65</strain>
    </source>
</reference>
<dbReference type="PANTHER" id="PTHR30371:SF0">
    <property type="entry name" value="SEC-INDEPENDENT PROTEIN TRANSLOCASE PROTEIN TATC, CHLOROPLASTIC-RELATED"/>
    <property type="match status" value="1"/>
</dbReference>
<keyword evidence="4 8" id="KW-1133">Transmembrane helix</keyword>
<dbReference type="PANTHER" id="PTHR30371">
    <property type="entry name" value="SEC-INDEPENDENT PROTEIN TRANSLOCASE PROTEIN TATC"/>
    <property type="match status" value="1"/>
</dbReference>
<dbReference type="Pfam" id="PF00902">
    <property type="entry name" value="TatC"/>
    <property type="match status" value="1"/>
</dbReference>
<gene>
    <name evidence="9" type="ORF">AVDCRST_MAG65-1161</name>
</gene>
<evidence type="ECO:0000256" key="3">
    <source>
        <dbReference type="ARBA" id="ARBA00022927"/>
    </source>
</evidence>
<organism evidence="9">
    <name type="scientific">uncultured Solirubrobacteraceae bacterium</name>
    <dbReference type="NCBI Taxonomy" id="1162706"/>
    <lineage>
        <taxon>Bacteria</taxon>
        <taxon>Bacillati</taxon>
        <taxon>Actinomycetota</taxon>
        <taxon>Thermoleophilia</taxon>
        <taxon>Solirubrobacterales</taxon>
        <taxon>Solirubrobacteraceae</taxon>
        <taxon>environmental samples</taxon>
    </lineage>
</organism>
<protein>
    <recommendedName>
        <fullName evidence="10">Twin-arginine translocation protein TatC</fullName>
    </recommendedName>
</protein>
<keyword evidence="6 8" id="KW-0472">Membrane</keyword>
<evidence type="ECO:0000313" key="9">
    <source>
        <dbReference type="EMBL" id="CAA9476582.1"/>
    </source>
</evidence>
<keyword evidence="3" id="KW-0653">Protein transport</keyword>
<keyword evidence="5" id="KW-0811">Translocation</keyword>
<feature type="transmembrane region" description="Helical" evidence="8">
    <location>
        <begin position="35"/>
        <end position="56"/>
    </location>
</feature>
<dbReference type="GO" id="GO:0043953">
    <property type="term" value="P:protein transport by the Tat complex"/>
    <property type="evidence" value="ECO:0007669"/>
    <property type="project" value="TreeGrafter"/>
</dbReference>
<feature type="transmembrane region" description="Helical" evidence="8">
    <location>
        <begin position="12"/>
        <end position="29"/>
    </location>
</feature>
<feature type="region of interest" description="Disordered" evidence="7">
    <location>
        <begin position="71"/>
        <end position="99"/>
    </location>
</feature>
<dbReference type="AlphaFoldDB" id="A0A6J4RLH1"/>
<dbReference type="GO" id="GO:0065002">
    <property type="term" value="P:intracellular protein transmembrane transport"/>
    <property type="evidence" value="ECO:0007669"/>
    <property type="project" value="TreeGrafter"/>
</dbReference>
<evidence type="ECO:0000256" key="1">
    <source>
        <dbReference type="ARBA" id="ARBA00004141"/>
    </source>
</evidence>
<sequence>MGIVTVEQLRHNRRYALLVIAVLAMLLPGTDPITMIVSMLPLALLYEGSILFAALLDRRAMRERARVEAEEAQRDLEAMTADEDDFEPTLSHSDDKGSA</sequence>
<comment type="subcellular location">
    <subcellularLocation>
        <location evidence="1">Membrane</location>
        <topology evidence="1">Multi-pass membrane protein</topology>
    </subcellularLocation>
</comment>
<accession>A0A6J4RLH1</accession>
<evidence type="ECO:0000256" key="2">
    <source>
        <dbReference type="ARBA" id="ARBA00022692"/>
    </source>
</evidence>
<dbReference type="InterPro" id="IPR002033">
    <property type="entry name" value="TatC"/>
</dbReference>
<evidence type="ECO:0000256" key="7">
    <source>
        <dbReference type="SAM" id="MobiDB-lite"/>
    </source>
</evidence>
<proteinExistence type="predicted"/>
<evidence type="ECO:0000256" key="5">
    <source>
        <dbReference type="ARBA" id="ARBA00023010"/>
    </source>
</evidence>
<keyword evidence="3" id="KW-0813">Transport</keyword>
<dbReference type="GO" id="GO:0033281">
    <property type="term" value="C:TAT protein transport complex"/>
    <property type="evidence" value="ECO:0007669"/>
    <property type="project" value="TreeGrafter"/>
</dbReference>
<dbReference type="GO" id="GO:0009977">
    <property type="term" value="F:proton motive force dependent protein transmembrane transporter activity"/>
    <property type="evidence" value="ECO:0007669"/>
    <property type="project" value="TreeGrafter"/>
</dbReference>
<evidence type="ECO:0000256" key="8">
    <source>
        <dbReference type="SAM" id="Phobius"/>
    </source>
</evidence>
<evidence type="ECO:0000256" key="6">
    <source>
        <dbReference type="ARBA" id="ARBA00023136"/>
    </source>
</evidence>
<dbReference type="EMBL" id="CADCVL010000194">
    <property type="protein sequence ID" value="CAA9476582.1"/>
    <property type="molecule type" value="Genomic_DNA"/>
</dbReference>